<accession>A0ABR6NG00</accession>
<comment type="caution">
    <text evidence="1">The sequence shown here is derived from an EMBL/GenBank/DDBJ whole genome shotgun (WGS) entry which is preliminary data.</text>
</comment>
<evidence type="ECO:0000313" key="1">
    <source>
        <dbReference type="EMBL" id="MBB5986001.1"/>
    </source>
</evidence>
<protein>
    <submittedName>
        <fullName evidence="1">DCC family thiol-disulfide oxidoreductase YuxK</fullName>
    </submittedName>
</protein>
<sequence>MTRAERLARAMTLAQYEKLLLVSRGAHCFHAQAARSIGTLIDKEILRGDFDISTPDPLRGRVHEIWREVAITDLGREVLNAAKSLVA</sequence>
<proteinExistence type="predicted"/>
<dbReference type="RefSeq" id="WP_184153035.1">
    <property type="nucleotide sequence ID" value="NZ_JACHKA010000001.1"/>
</dbReference>
<keyword evidence="2" id="KW-1185">Reference proteome</keyword>
<dbReference type="EMBL" id="JACHKA010000001">
    <property type="protein sequence ID" value="MBB5986001.1"/>
    <property type="molecule type" value="Genomic_DNA"/>
</dbReference>
<name>A0ABR6NG00_9SPHN</name>
<dbReference type="Proteomes" id="UP001138540">
    <property type="component" value="Unassembled WGS sequence"/>
</dbReference>
<reference evidence="1 2" key="1">
    <citation type="submission" date="2020-08" db="EMBL/GenBank/DDBJ databases">
        <title>Exploring microbial biodiversity for novel pathways involved in the catabolism of aromatic compounds derived from lignin.</title>
        <authorList>
            <person name="Elkins J."/>
        </authorList>
    </citation>
    <scope>NUCLEOTIDE SEQUENCE [LARGE SCALE GENOMIC DNA]</scope>
    <source>
        <strain evidence="1 2">B1D3A</strain>
    </source>
</reference>
<gene>
    <name evidence="1" type="ORF">HNP60_001975</name>
</gene>
<evidence type="ECO:0000313" key="2">
    <source>
        <dbReference type="Proteomes" id="UP001138540"/>
    </source>
</evidence>
<organism evidence="1 2">
    <name type="scientific">Sphingobium lignivorans</name>
    <dbReference type="NCBI Taxonomy" id="2735886"/>
    <lineage>
        <taxon>Bacteria</taxon>
        <taxon>Pseudomonadati</taxon>
        <taxon>Pseudomonadota</taxon>
        <taxon>Alphaproteobacteria</taxon>
        <taxon>Sphingomonadales</taxon>
        <taxon>Sphingomonadaceae</taxon>
        <taxon>Sphingobium</taxon>
    </lineage>
</organism>